<proteinExistence type="predicted"/>
<dbReference type="Proteomes" id="UP000233534">
    <property type="component" value="Chromosome"/>
</dbReference>
<organism evidence="1 2">
    <name type="scientific">Acetivibrio saccincola</name>
    <dbReference type="NCBI Taxonomy" id="1677857"/>
    <lineage>
        <taxon>Bacteria</taxon>
        <taxon>Bacillati</taxon>
        <taxon>Bacillota</taxon>
        <taxon>Clostridia</taxon>
        <taxon>Eubacteriales</taxon>
        <taxon>Oscillospiraceae</taxon>
        <taxon>Acetivibrio</taxon>
    </lineage>
</organism>
<reference evidence="1 2" key="1">
    <citation type="submission" date="2017-12" db="EMBL/GenBank/DDBJ databases">
        <title>Complete genome sequence of Herbivorax saccincola GGR1, a novel Cellulosome-producing hydrolytic bacterium in a thermophilic biogas plant, established by Illumina and Nanopore MinION sequencing.</title>
        <authorList>
            <person name="Pechtl A."/>
            <person name="Ruckert C."/>
            <person name="Koeck D.E."/>
            <person name="Maus I."/>
            <person name="Winkler A."/>
            <person name="Kalinowski J."/>
            <person name="Puhler A."/>
            <person name="Schwarz W.W."/>
            <person name="Zverlov V.V."/>
            <person name="Schluter A."/>
            <person name="Liebl W."/>
        </authorList>
    </citation>
    <scope>NUCLEOTIDE SEQUENCE [LARGE SCALE GENOMIC DNA]</scope>
    <source>
        <strain evidence="2">SR1</strain>
    </source>
</reference>
<dbReference type="EMBL" id="CP025197">
    <property type="protein sequence ID" value="AUG58699.1"/>
    <property type="molecule type" value="Genomic_DNA"/>
</dbReference>
<evidence type="ECO:0000313" key="2">
    <source>
        <dbReference type="Proteomes" id="UP000233534"/>
    </source>
</evidence>
<dbReference type="AlphaFoldDB" id="A0A2K9E5R1"/>
<name>A0A2K9E5R1_9FIRM</name>
<dbReference type="RefSeq" id="WP_169926547.1">
    <property type="nucleotide sequence ID" value="NZ_CP025197.1"/>
</dbReference>
<evidence type="ECO:0008006" key="3">
    <source>
        <dbReference type="Google" id="ProtNLM"/>
    </source>
</evidence>
<gene>
    <name evidence="1" type="ORF">HVS_14190</name>
</gene>
<accession>A0A2K9E5R1</accession>
<dbReference type="KEGG" id="hsc:HVS_14190"/>
<evidence type="ECO:0000313" key="1">
    <source>
        <dbReference type="EMBL" id="AUG58699.1"/>
    </source>
</evidence>
<keyword evidence="2" id="KW-1185">Reference proteome</keyword>
<sequence length="56" mass="6698">MNENTSNLERKIVEKNMLINSFDKHDDSQQTKIQDVEMELDGLLYQYYKMLGNKKD</sequence>
<protein>
    <recommendedName>
        <fullName evidence="3">Spo0E like sporulation regulatory protein</fullName>
    </recommendedName>
</protein>